<feature type="domain" description="Glycosyltransferase 2-like" evidence="1">
    <location>
        <begin position="4"/>
        <end position="106"/>
    </location>
</feature>
<sequence length="324" mass="38319">MFLSFLIVVQNNQTKLMKTLLSIKEQTSDDYEIVLIDDSGFQPKSPLLEFMNECFYNNIGKQIQVITNLRSQGFSYGINTAISIAQGDFFMIVDEGQTIHKTAVAVLKEKVEVYQVEHKKVDMLEFRLHYANSKEKSEIWNKCNVLLSPKTNKEVLSYVNCSLFTKIFRRNLILQKNITLLDYRRTDTFFIYNALVYTGGYVAIKDVLVDYELGIVNYSVFDLIKQWIYIFNLYRDLNLYREYQEELEYAFIRFCLVTFLEIVSLQNNKRLSIKAIHSAENKLERRYKSFMKNKYLKNVKEPQFKMIVADIKGFIKHWKLENTK</sequence>
<gene>
    <name evidence="2" type="ORF">SDAV_00814</name>
</gene>
<dbReference type="RefSeq" id="WP_114564632.1">
    <property type="nucleotide sequence ID" value="NZ_CP031088.1"/>
</dbReference>
<proteinExistence type="predicted"/>
<evidence type="ECO:0000313" key="2">
    <source>
        <dbReference type="EMBL" id="AXF95797.1"/>
    </source>
</evidence>
<name>A0A345DNK9_9MOLU</name>
<protein>
    <submittedName>
        <fullName evidence="2">Glycosyltransferase</fullName>
    </submittedName>
</protein>
<dbReference type="SUPFAM" id="SSF53448">
    <property type="entry name" value="Nucleotide-diphospho-sugar transferases"/>
    <property type="match status" value="1"/>
</dbReference>
<dbReference type="AlphaFoldDB" id="A0A345DNK9"/>
<dbReference type="Proteomes" id="UP000253689">
    <property type="component" value="Chromosome"/>
</dbReference>
<dbReference type="Pfam" id="PF00535">
    <property type="entry name" value="Glycos_transf_2"/>
    <property type="match status" value="1"/>
</dbReference>
<dbReference type="InterPro" id="IPR001173">
    <property type="entry name" value="Glyco_trans_2-like"/>
</dbReference>
<dbReference type="EMBL" id="CP031088">
    <property type="protein sequence ID" value="AXF95797.1"/>
    <property type="molecule type" value="Genomic_DNA"/>
</dbReference>
<dbReference type="InterPro" id="IPR029044">
    <property type="entry name" value="Nucleotide-diphossugar_trans"/>
</dbReference>
<dbReference type="Gene3D" id="3.90.550.10">
    <property type="entry name" value="Spore Coat Polysaccharide Biosynthesis Protein SpsA, Chain A"/>
    <property type="match status" value="1"/>
</dbReference>
<keyword evidence="3" id="KW-1185">Reference proteome</keyword>
<dbReference type="KEGG" id="sphh:SDAV_00814"/>
<evidence type="ECO:0000259" key="1">
    <source>
        <dbReference type="Pfam" id="PF00535"/>
    </source>
</evidence>
<evidence type="ECO:0000313" key="3">
    <source>
        <dbReference type="Proteomes" id="UP000253689"/>
    </source>
</evidence>
<accession>A0A345DNK9</accession>
<organism evidence="2 3">
    <name type="scientific">Spiroplasma phoeniceum P40</name>
    <dbReference type="NCBI Taxonomy" id="1276259"/>
    <lineage>
        <taxon>Bacteria</taxon>
        <taxon>Bacillati</taxon>
        <taxon>Mycoplasmatota</taxon>
        <taxon>Mollicutes</taxon>
        <taxon>Entomoplasmatales</taxon>
        <taxon>Spiroplasmataceae</taxon>
        <taxon>Spiroplasma</taxon>
    </lineage>
</organism>
<reference evidence="3" key="1">
    <citation type="submission" date="2018-07" db="EMBL/GenBank/DDBJ databases">
        <title>Complete Genome Sequence of Spiroplasma phoeniceum.</title>
        <authorList>
            <person name="Davis R.E."/>
            <person name="Shao J.Y."/>
            <person name="Zhao Y."/>
            <person name="Silver A."/>
            <person name="Stump z."/>
            <person name="Gasparich G."/>
        </authorList>
    </citation>
    <scope>NUCLEOTIDE SEQUENCE [LARGE SCALE GENOMIC DNA]</scope>
    <source>
        <strain evidence="3">P40</strain>
    </source>
</reference>